<keyword evidence="2 5" id="KW-0728">SH3 domain</keyword>
<dbReference type="GO" id="GO:0005737">
    <property type="term" value="C:cytoplasm"/>
    <property type="evidence" value="ECO:0007669"/>
    <property type="project" value="TreeGrafter"/>
</dbReference>
<protein>
    <submittedName>
        <fullName evidence="8">Uncharacterized protein AM7</fullName>
    </submittedName>
</protein>
<dbReference type="RefSeq" id="XP_002675654.1">
    <property type="nucleotide sequence ID" value="XM_002675608.1"/>
</dbReference>
<evidence type="ECO:0000256" key="2">
    <source>
        <dbReference type="ARBA" id="ARBA00022443"/>
    </source>
</evidence>
<feature type="region of interest" description="Disordered" evidence="6">
    <location>
        <begin position="310"/>
        <end position="364"/>
    </location>
</feature>
<dbReference type="PANTHER" id="PTHR23065">
    <property type="entry name" value="PROLINE-SERINE-THREONINE PHOSPHATASE INTERACTING PROTEIN 1"/>
    <property type="match status" value="1"/>
</dbReference>
<dbReference type="Gene3D" id="1.20.1270.60">
    <property type="entry name" value="Arfaptin homology (AH) domain/BAR domain"/>
    <property type="match status" value="1"/>
</dbReference>
<dbReference type="PROSITE" id="PS50002">
    <property type="entry name" value="SH3"/>
    <property type="match status" value="2"/>
</dbReference>
<dbReference type="GO" id="GO:0005886">
    <property type="term" value="C:plasma membrane"/>
    <property type="evidence" value="ECO:0007669"/>
    <property type="project" value="TreeGrafter"/>
</dbReference>
<dbReference type="PANTHER" id="PTHR23065:SF7">
    <property type="entry name" value="NOSTRIN, ISOFORM H"/>
    <property type="match status" value="1"/>
</dbReference>
<dbReference type="GO" id="GO:0043226">
    <property type="term" value="C:organelle"/>
    <property type="evidence" value="ECO:0007669"/>
    <property type="project" value="UniProtKB-ARBA"/>
</dbReference>
<accession>D2VK94</accession>
<dbReference type="CDD" id="cd00174">
    <property type="entry name" value="SH3"/>
    <property type="match status" value="2"/>
</dbReference>
<evidence type="ECO:0000259" key="7">
    <source>
        <dbReference type="PROSITE" id="PS50002"/>
    </source>
</evidence>
<dbReference type="GeneID" id="8852909"/>
<evidence type="ECO:0000256" key="6">
    <source>
        <dbReference type="SAM" id="MobiDB-lite"/>
    </source>
</evidence>
<dbReference type="Pfam" id="PF14604">
    <property type="entry name" value="SH3_9"/>
    <property type="match status" value="1"/>
</dbReference>
<dbReference type="Proteomes" id="UP000006671">
    <property type="component" value="Unassembled WGS sequence"/>
</dbReference>
<dbReference type="STRING" id="5762.D2VK94"/>
<feature type="domain" description="SH3" evidence="7">
    <location>
        <begin position="375"/>
        <end position="435"/>
    </location>
</feature>
<feature type="region of interest" description="Disordered" evidence="6">
    <location>
        <begin position="134"/>
        <end position="155"/>
    </location>
</feature>
<dbReference type="Gene3D" id="2.30.30.40">
    <property type="entry name" value="SH3 Domains"/>
    <property type="match status" value="2"/>
</dbReference>
<dbReference type="InterPro" id="IPR027267">
    <property type="entry name" value="AH/BAR_dom_sf"/>
</dbReference>
<organism evidence="9">
    <name type="scientific">Naegleria gruberi</name>
    <name type="common">Amoeba</name>
    <dbReference type="NCBI Taxonomy" id="5762"/>
    <lineage>
        <taxon>Eukaryota</taxon>
        <taxon>Discoba</taxon>
        <taxon>Heterolobosea</taxon>
        <taxon>Tetramitia</taxon>
        <taxon>Eutetramitia</taxon>
        <taxon>Vahlkampfiidae</taxon>
        <taxon>Naegleria</taxon>
    </lineage>
</organism>
<feature type="compositionally biased region" description="Low complexity" evidence="6">
    <location>
        <begin position="312"/>
        <end position="333"/>
    </location>
</feature>
<keyword evidence="3" id="KW-0963">Cytoplasm</keyword>
<dbReference type="eggNOG" id="KOG3655">
    <property type="taxonomic scope" value="Eukaryota"/>
</dbReference>
<dbReference type="Pfam" id="PF00018">
    <property type="entry name" value="SH3_1"/>
    <property type="match status" value="1"/>
</dbReference>
<dbReference type="SUPFAM" id="SSF50044">
    <property type="entry name" value="SH3-domain"/>
    <property type="match status" value="2"/>
</dbReference>
<dbReference type="KEGG" id="ngr:NAEGRDRAFT_80282"/>
<dbReference type="PRINTS" id="PR00452">
    <property type="entry name" value="SH3DOMAIN"/>
</dbReference>
<evidence type="ECO:0000313" key="8">
    <source>
        <dbReference type="EMBL" id="EFC42910.1"/>
    </source>
</evidence>
<reference evidence="8 9" key="1">
    <citation type="journal article" date="2010" name="Cell">
        <title>The genome of Naegleria gruberi illuminates early eukaryotic versatility.</title>
        <authorList>
            <person name="Fritz-Laylin L.K."/>
            <person name="Prochnik S.E."/>
            <person name="Ginger M.L."/>
            <person name="Dacks J.B."/>
            <person name="Carpenter M.L."/>
            <person name="Field M.C."/>
            <person name="Kuo A."/>
            <person name="Paredez A."/>
            <person name="Chapman J."/>
            <person name="Pham J."/>
            <person name="Shu S."/>
            <person name="Neupane R."/>
            <person name="Cipriano M."/>
            <person name="Mancuso J."/>
            <person name="Tu H."/>
            <person name="Salamov A."/>
            <person name="Lindquist E."/>
            <person name="Shapiro H."/>
            <person name="Lucas S."/>
            <person name="Grigoriev I.V."/>
            <person name="Cande W.Z."/>
            <person name="Fulton C."/>
            <person name="Rokhsar D.S."/>
            <person name="Dawson S.C."/>
        </authorList>
    </citation>
    <scope>NUCLEOTIDE SEQUENCE [LARGE SCALE GENOMIC DNA]</scope>
    <source>
        <strain evidence="8 9">NEG-M</strain>
    </source>
</reference>
<dbReference type="AlphaFoldDB" id="D2VK94"/>
<dbReference type="InParanoid" id="D2VK94"/>
<gene>
    <name evidence="8" type="primary">AM7</name>
    <name evidence="8" type="ORF">NAEGRDRAFT_80282</name>
</gene>
<keyword evidence="4" id="KW-0597">Phosphoprotein</keyword>
<name>D2VK94_NAEGR</name>
<dbReference type="SMART" id="SM00326">
    <property type="entry name" value="SH3"/>
    <property type="match status" value="2"/>
</dbReference>
<evidence type="ECO:0000256" key="5">
    <source>
        <dbReference type="PROSITE-ProRule" id="PRU00192"/>
    </source>
</evidence>
<dbReference type="OMA" id="AMAHVFK"/>
<evidence type="ECO:0000256" key="4">
    <source>
        <dbReference type="ARBA" id="ARBA00022553"/>
    </source>
</evidence>
<evidence type="ECO:0000256" key="3">
    <source>
        <dbReference type="ARBA" id="ARBA00022490"/>
    </source>
</evidence>
<comment type="subcellular location">
    <subcellularLocation>
        <location evidence="1">Cytoplasm</location>
    </subcellularLocation>
</comment>
<feature type="compositionally biased region" description="Pro residues" evidence="6">
    <location>
        <begin position="334"/>
        <end position="347"/>
    </location>
</feature>
<keyword evidence="9" id="KW-1185">Reference proteome</keyword>
<feature type="domain" description="SH3" evidence="7">
    <location>
        <begin position="446"/>
        <end position="505"/>
    </location>
</feature>
<dbReference type="EMBL" id="GG738877">
    <property type="protein sequence ID" value="EFC42910.1"/>
    <property type="molecule type" value="Genomic_DNA"/>
</dbReference>
<evidence type="ECO:0000256" key="1">
    <source>
        <dbReference type="ARBA" id="ARBA00004496"/>
    </source>
</evidence>
<evidence type="ECO:0000313" key="9">
    <source>
        <dbReference type="Proteomes" id="UP000006671"/>
    </source>
</evidence>
<dbReference type="OrthoDB" id="5971719at2759"/>
<dbReference type="InterPro" id="IPR001452">
    <property type="entry name" value="SH3_domain"/>
</dbReference>
<dbReference type="SUPFAM" id="SSF103657">
    <property type="entry name" value="BAR/IMD domain-like"/>
    <property type="match status" value="1"/>
</dbReference>
<proteinExistence type="predicted"/>
<dbReference type="InterPro" id="IPR036028">
    <property type="entry name" value="SH3-like_dom_sf"/>
</dbReference>
<dbReference type="VEuPathDB" id="AmoebaDB:NAEGRDRAFT_80282"/>
<sequence>MSTTDLSGLPPSAVAITTSYSYKVDLWDKFTELAEKLVVSKADVKQFQSLIKETASLYETIGKKLSKTKLTTEKNSFETGEPFDRMATGLQTIGNQYLDSSRDLSENLFKEITALRKELSKSIKAAIKEEKKLRSDLNNTRHDAQQAKQKDQEEKKHLEELQLTLYSDNAMPPKKLEKLNKEVNTYEKRSKKAEEDYDLAIRKLHDMDQQYYAKLGALMASLEALDRKRCNEMKDLLVRFAKMNFAIGKSTTAQSDYMEQSFESMNEEREIQTFIGGIRSGSRPPAPDQFEPYVIKIPDELNKKRFSTMNGSVSSPVSPVGTSSTTSVSSVKITPPPTTTINQPPPVSSISTNASTEPKKTTTTAKPIEEEIPTKVIKTVTCIYGYDAADEGELTIKEGDYINVLAMNDDGWWLGINNSGMTGLFPSNFVEETQGSIIPEDLLTINKGSKVVAQYDYEAQDDQEISFKAGEIVTVVEVNTDGWFIGENSSGAQGLIPSNFFKLAK</sequence>